<organism evidence="1 2">
    <name type="scientific">Salinisphaera hydrothermalis (strain C41B8)</name>
    <dbReference type="NCBI Taxonomy" id="1304275"/>
    <lineage>
        <taxon>Bacteria</taxon>
        <taxon>Pseudomonadati</taxon>
        <taxon>Pseudomonadota</taxon>
        <taxon>Gammaproteobacteria</taxon>
        <taxon>Salinisphaerales</taxon>
        <taxon>Salinisphaeraceae</taxon>
        <taxon>Salinisphaera</taxon>
    </lineage>
</organism>
<reference evidence="1 2" key="1">
    <citation type="submission" date="2013-03" db="EMBL/GenBank/DDBJ databases">
        <title>Salinisphaera hydrothermalis C41B8 Genome Sequencing.</title>
        <authorList>
            <person name="Li C."/>
            <person name="Lai Q."/>
            <person name="Shao Z."/>
        </authorList>
    </citation>
    <scope>NUCLEOTIDE SEQUENCE [LARGE SCALE GENOMIC DNA]</scope>
    <source>
        <strain evidence="1 2">C41B8</strain>
    </source>
</reference>
<dbReference type="STRING" id="1304275.C41B8_11508"/>
<dbReference type="InterPro" id="IPR023393">
    <property type="entry name" value="START-like_dom_sf"/>
</dbReference>
<gene>
    <name evidence="1" type="ORF">C41B8_11508</name>
</gene>
<dbReference type="SUPFAM" id="SSF55961">
    <property type="entry name" value="Bet v1-like"/>
    <property type="match status" value="1"/>
</dbReference>
<comment type="caution">
    <text evidence="1">The sequence shown here is derived from an EMBL/GenBank/DDBJ whole genome shotgun (WGS) entry which is preliminary data.</text>
</comment>
<sequence>MLVLLSIAVAAQAATVEHLKVSRDDHAYVVTARIHVAAPLGPAYAAATDFKRLPDYSSMIESTRLIGHDELSSRMKLCVLWYCKTVRQVMRYRLAPPKRLDMRVVPGRGDLKTGQAHWRFAAAGADATELQFNARIVPDFWVPPLVGPWAIARALREQVAATATAIEQLARHDAATTQTPTS</sequence>
<dbReference type="Gene3D" id="3.30.530.20">
    <property type="match status" value="1"/>
</dbReference>
<dbReference type="RefSeq" id="WP_037338210.1">
    <property type="nucleotide sequence ID" value="NZ_APNK01000017.1"/>
</dbReference>
<dbReference type="Pfam" id="PF10604">
    <property type="entry name" value="Polyketide_cyc2"/>
    <property type="match status" value="1"/>
</dbReference>
<evidence type="ECO:0000313" key="2">
    <source>
        <dbReference type="Proteomes" id="UP000028302"/>
    </source>
</evidence>
<accession>A0A084IK40</accession>
<dbReference type="eggNOG" id="ENOG5033473">
    <property type="taxonomic scope" value="Bacteria"/>
</dbReference>
<keyword evidence="2" id="KW-1185">Reference proteome</keyword>
<dbReference type="AlphaFoldDB" id="A0A084IK40"/>
<evidence type="ECO:0000313" key="1">
    <source>
        <dbReference type="EMBL" id="KEZ77074.1"/>
    </source>
</evidence>
<name>A0A084IK40_SALHC</name>
<dbReference type="Proteomes" id="UP000028302">
    <property type="component" value="Unassembled WGS sequence"/>
</dbReference>
<dbReference type="EMBL" id="APNK01000017">
    <property type="protein sequence ID" value="KEZ77074.1"/>
    <property type="molecule type" value="Genomic_DNA"/>
</dbReference>
<protein>
    <submittedName>
        <fullName evidence="1">Cyclase/dehydrase</fullName>
    </submittedName>
</protein>
<dbReference type="InterPro" id="IPR019587">
    <property type="entry name" value="Polyketide_cyclase/dehydratase"/>
</dbReference>
<proteinExistence type="predicted"/>